<dbReference type="GO" id="GO:0005737">
    <property type="term" value="C:cytoplasm"/>
    <property type="evidence" value="ECO:0007669"/>
    <property type="project" value="TreeGrafter"/>
</dbReference>
<feature type="domain" description="Core" evidence="2">
    <location>
        <begin position="2"/>
        <end position="105"/>
    </location>
</feature>
<dbReference type="GO" id="GO:0016226">
    <property type="term" value="P:iron-sulfur cluster assembly"/>
    <property type="evidence" value="ECO:0007669"/>
    <property type="project" value="InterPro"/>
</dbReference>
<dbReference type="PANTHER" id="PTHR10072">
    <property type="entry name" value="IRON-SULFUR CLUSTER ASSEMBLY PROTEIN"/>
    <property type="match status" value="1"/>
</dbReference>
<evidence type="ECO:0000313" key="3">
    <source>
        <dbReference type="EMBL" id="ARN79448.1"/>
    </source>
</evidence>
<keyword evidence="4" id="KW-1185">Reference proteome</keyword>
<evidence type="ECO:0000313" key="4">
    <source>
        <dbReference type="Proteomes" id="UP000193431"/>
    </source>
</evidence>
<accession>A0A1W6MPB0</accession>
<name>A0A1W6MPB0_9FLAO</name>
<dbReference type="SUPFAM" id="SSF89360">
    <property type="entry name" value="HesB-like domain"/>
    <property type="match status" value="1"/>
</dbReference>
<dbReference type="InterPro" id="IPR000361">
    <property type="entry name" value="ATAP_core_dom"/>
</dbReference>
<dbReference type="PROSITE" id="PS01152">
    <property type="entry name" value="HESB"/>
    <property type="match status" value="1"/>
</dbReference>
<dbReference type="NCBIfam" id="TIGR00049">
    <property type="entry name" value="iron-sulfur cluster assembly accessory protein"/>
    <property type="match status" value="1"/>
</dbReference>
<reference evidence="3 4" key="1">
    <citation type="submission" date="2016-11" db="EMBL/GenBank/DDBJ databases">
        <title>Trade-off between light-utilization and light-protection in marine flavobacteria.</title>
        <authorList>
            <person name="Kumagai Y."/>
        </authorList>
    </citation>
    <scope>NUCLEOTIDE SEQUENCE [LARGE SCALE GENOMIC DNA]</scope>
    <source>
        <strain evidence="3 4">JCM 13191</strain>
    </source>
</reference>
<comment type="similarity">
    <text evidence="1">Belongs to the HesB/IscA family.</text>
</comment>
<dbReference type="Proteomes" id="UP000193431">
    <property type="component" value="Chromosome"/>
</dbReference>
<dbReference type="GO" id="GO:0051537">
    <property type="term" value="F:2 iron, 2 sulfur cluster binding"/>
    <property type="evidence" value="ECO:0007669"/>
    <property type="project" value="TreeGrafter"/>
</dbReference>
<proteinExistence type="inferred from homology"/>
<protein>
    <submittedName>
        <fullName evidence="3">Iron-sulfur cluster assembly accessory protein</fullName>
    </submittedName>
</protein>
<dbReference type="InterPro" id="IPR050322">
    <property type="entry name" value="Fe-S_cluster_asmbl/transfer"/>
</dbReference>
<dbReference type="EMBL" id="CP019344">
    <property type="protein sequence ID" value="ARN79448.1"/>
    <property type="molecule type" value="Genomic_DNA"/>
</dbReference>
<dbReference type="Pfam" id="PF01521">
    <property type="entry name" value="Fe-S_biosyn"/>
    <property type="match status" value="1"/>
</dbReference>
<dbReference type="Gene3D" id="2.60.300.12">
    <property type="entry name" value="HesB-like domain"/>
    <property type="match status" value="1"/>
</dbReference>
<dbReference type="PANTHER" id="PTHR10072:SF41">
    <property type="entry name" value="IRON-SULFUR CLUSTER ASSEMBLY 1 HOMOLOG, MITOCHONDRIAL"/>
    <property type="match status" value="1"/>
</dbReference>
<evidence type="ECO:0000259" key="2">
    <source>
        <dbReference type="Pfam" id="PF01521"/>
    </source>
</evidence>
<gene>
    <name evidence="3" type="ORF">BST97_10420</name>
</gene>
<dbReference type="InterPro" id="IPR035903">
    <property type="entry name" value="HesB-like_dom_sf"/>
</dbReference>
<evidence type="ECO:0000256" key="1">
    <source>
        <dbReference type="ARBA" id="ARBA00006718"/>
    </source>
</evidence>
<dbReference type="RefSeq" id="WP_085768227.1">
    <property type="nucleotide sequence ID" value="NZ_CP019344.1"/>
</dbReference>
<organism evidence="3 4">
    <name type="scientific">Nonlabens spongiae</name>
    <dbReference type="NCBI Taxonomy" id="331648"/>
    <lineage>
        <taxon>Bacteria</taxon>
        <taxon>Pseudomonadati</taxon>
        <taxon>Bacteroidota</taxon>
        <taxon>Flavobacteriia</taxon>
        <taxon>Flavobacteriales</taxon>
        <taxon>Flavobacteriaceae</taxon>
        <taxon>Nonlabens</taxon>
    </lineage>
</organism>
<dbReference type="InterPro" id="IPR017870">
    <property type="entry name" value="FeS_cluster_insertion_CS"/>
</dbReference>
<dbReference type="OrthoDB" id="9801228at2"/>
<dbReference type="AlphaFoldDB" id="A0A1W6MPB0"/>
<dbReference type="STRING" id="331648.BST97_10420"/>
<sequence length="109" mass="11785">MISVSETAKSKLAQLMSEEGYAIDTDFVRVGVKSGGCSGLSYDLKFDRESTDTDKIFEANEVKIAVDKKSFLYLVGTTLEYSGGLNGKGFVFNNPNAQRTCGCGESFSL</sequence>
<dbReference type="FunFam" id="2.60.300.12:FF:000013">
    <property type="entry name" value="Iron-sulfur assembly protein 2"/>
    <property type="match status" value="1"/>
</dbReference>
<dbReference type="InterPro" id="IPR016092">
    <property type="entry name" value="ATAP"/>
</dbReference>